<evidence type="ECO:0000259" key="11">
    <source>
        <dbReference type="PROSITE" id="PS50113"/>
    </source>
</evidence>
<dbReference type="SMART" id="SM00382">
    <property type="entry name" value="AAA"/>
    <property type="match status" value="1"/>
</dbReference>
<keyword evidence="1" id="KW-0808">Transferase</keyword>
<evidence type="ECO:0000256" key="5">
    <source>
        <dbReference type="ARBA" id="ARBA00023015"/>
    </source>
</evidence>
<dbReference type="GO" id="GO:0043565">
    <property type="term" value="F:sequence-specific DNA binding"/>
    <property type="evidence" value="ECO:0007669"/>
    <property type="project" value="InterPro"/>
</dbReference>
<dbReference type="CDD" id="cd00130">
    <property type="entry name" value="PAS"/>
    <property type="match status" value="2"/>
</dbReference>
<dbReference type="InterPro" id="IPR002078">
    <property type="entry name" value="Sigma_54_int"/>
</dbReference>
<dbReference type="NCBIfam" id="TIGR00229">
    <property type="entry name" value="sensory_box"/>
    <property type="match status" value="2"/>
</dbReference>
<evidence type="ECO:0000256" key="1">
    <source>
        <dbReference type="ARBA" id="ARBA00022679"/>
    </source>
</evidence>
<dbReference type="GO" id="GO:0006355">
    <property type="term" value="P:regulation of DNA-templated transcription"/>
    <property type="evidence" value="ECO:0007669"/>
    <property type="project" value="InterPro"/>
</dbReference>
<gene>
    <name evidence="12" type="ORF">A2161_00445</name>
</gene>
<dbReference type="FunFam" id="3.40.50.300:FF:000006">
    <property type="entry name" value="DNA-binding transcriptional regulator NtrC"/>
    <property type="match status" value="1"/>
</dbReference>
<evidence type="ECO:0000256" key="3">
    <source>
        <dbReference type="ARBA" id="ARBA00022777"/>
    </source>
</evidence>
<evidence type="ECO:0000256" key="8">
    <source>
        <dbReference type="ARBA" id="ARBA00070616"/>
    </source>
</evidence>
<dbReference type="InterPro" id="IPR000700">
    <property type="entry name" value="PAS-assoc_C"/>
</dbReference>
<dbReference type="InterPro" id="IPR013767">
    <property type="entry name" value="PAS_fold"/>
</dbReference>
<dbReference type="GO" id="GO:0005524">
    <property type="term" value="F:ATP binding"/>
    <property type="evidence" value="ECO:0007669"/>
    <property type="project" value="UniProtKB-KW"/>
</dbReference>
<dbReference type="Gene3D" id="1.10.10.60">
    <property type="entry name" value="Homeodomain-like"/>
    <property type="match status" value="1"/>
</dbReference>
<sequence>MNKDEKTYKQLITELNIVRQRVKELEALDVEHFKQDKALKEREAQMQAILRTAADAIIIIDEKGNVQTYNPAAEKIFGYSAQEVQGQNVKMLMPKPYKENHDEYIERYLKNGKPKVIGCGREVVALRKDGTIFPIELALSEIILGEKRLFTGIIRDITERKKAEAELETVLNEIKKGNEDLLAILNMLGLGILTIDQDGFVSFLNQIAQNLVGKNLENCIGKHWEKLIPLDQDSLAQIKEMIKIPARQRKRFPVNLNFHDGRNYWLEIDLQRDPRDPKRNMFILYDMSEVHDLRNKLEKKAKFHDLVGLSEPIQVVYQKIREASTVDWTVLIEGETGTGKELVARAIHYSSNRKAKPFVAINCAGLDDSLLNSQLFGHKRGAFTGAVEDHKGFFEFADGGTIFLDEIGDISTAMQTNLLRVLEEKEFTRVGDSKPIKLDIRILAATNKDIAKEIEKGMFRADLYYRIRVIRISLPSLRDRREDIPILVENFLEQCCESAKLIKKNMSTEAMNLMLKYHWPGNVRELKSTVELAVLQSKNSVIHPGDLPGEIKLPDIQYQIDKDKYPDEKQRILQALQKANGSRTIAARILGMSRATFYRHLQKYKIR</sequence>
<dbReference type="SUPFAM" id="SSF46689">
    <property type="entry name" value="Homeodomain-like"/>
    <property type="match status" value="1"/>
</dbReference>
<dbReference type="Pfam" id="PF00158">
    <property type="entry name" value="Sigma54_activat"/>
    <property type="match status" value="1"/>
</dbReference>
<evidence type="ECO:0000256" key="2">
    <source>
        <dbReference type="ARBA" id="ARBA00022741"/>
    </source>
</evidence>
<dbReference type="InterPro" id="IPR025943">
    <property type="entry name" value="Sigma_54_int_dom_ATP-bd_2"/>
</dbReference>
<comment type="function">
    <text evidence="7">Putative oxygen sensor; modulates the activity of FixJ, a transcriptional activator of nitrogen fixation fixK gene. FixL probably acts as a kinase that phosphorylates FixJ.</text>
</comment>
<dbReference type="CDD" id="cd00009">
    <property type="entry name" value="AAA"/>
    <property type="match status" value="1"/>
</dbReference>
<comment type="caution">
    <text evidence="12">The sequence shown here is derived from an EMBL/GenBank/DDBJ whole genome shotgun (WGS) entry which is preliminary data.</text>
</comment>
<keyword evidence="6" id="KW-0804">Transcription</keyword>
<dbReference type="PROSITE" id="PS50112">
    <property type="entry name" value="PAS"/>
    <property type="match status" value="2"/>
</dbReference>
<dbReference type="Gene3D" id="1.10.8.60">
    <property type="match status" value="1"/>
</dbReference>
<proteinExistence type="predicted"/>
<dbReference type="SUPFAM" id="SSF55785">
    <property type="entry name" value="PYP-like sensor domain (PAS domain)"/>
    <property type="match status" value="2"/>
</dbReference>
<evidence type="ECO:0000256" key="4">
    <source>
        <dbReference type="ARBA" id="ARBA00022840"/>
    </source>
</evidence>
<keyword evidence="5" id="KW-0805">Transcription regulation</keyword>
<dbReference type="PROSITE" id="PS50045">
    <property type="entry name" value="SIGMA54_INTERACT_4"/>
    <property type="match status" value="1"/>
</dbReference>
<dbReference type="PROSITE" id="PS00676">
    <property type="entry name" value="SIGMA54_INTERACT_2"/>
    <property type="match status" value="1"/>
</dbReference>
<dbReference type="FunFam" id="3.30.450.20:FF:000060">
    <property type="entry name" value="Sensor protein FixL"/>
    <property type="match status" value="1"/>
</dbReference>
<dbReference type="PANTHER" id="PTHR32071:SF57">
    <property type="entry name" value="C4-DICARBOXYLATE TRANSPORT TRANSCRIPTIONAL REGULATORY PROTEIN DCTD"/>
    <property type="match status" value="1"/>
</dbReference>
<dbReference type="InterPro" id="IPR058031">
    <property type="entry name" value="AAA_lid_NorR"/>
</dbReference>
<reference evidence="12 13" key="1">
    <citation type="journal article" date="2016" name="Nat. Commun.">
        <title>Thousands of microbial genomes shed light on interconnected biogeochemical processes in an aquifer system.</title>
        <authorList>
            <person name="Anantharaman K."/>
            <person name="Brown C.T."/>
            <person name="Hug L.A."/>
            <person name="Sharon I."/>
            <person name="Castelle C.J."/>
            <person name="Probst A.J."/>
            <person name="Thomas B.C."/>
            <person name="Singh A."/>
            <person name="Wilkins M.J."/>
            <person name="Karaoz U."/>
            <person name="Brodie E.L."/>
            <person name="Williams K.H."/>
            <person name="Hubbard S.S."/>
            <person name="Banfield J.F."/>
        </authorList>
    </citation>
    <scope>NUCLEOTIDE SEQUENCE [LARGE SCALE GENOMIC DNA]</scope>
</reference>
<dbReference type="Pfam" id="PF00989">
    <property type="entry name" value="PAS"/>
    <property type="match status" value="2"/>
</dbReference>
<dbReference type="SMART" id="SM00091">
    <property type="entry name" value="PAS"/>
    <property type="match status" value="2"/>
</dbReference>
<evidence type="ECO:0000256" key="6">
    <source>
        <dbReference type="ARBA" id="ARBA00023163"/>
    </source>
</evidence>
<dbReference type="PRINTS" id="PR01590">
    <property type="entry name" value="HTHFIS"/>
</dbReference>
<dbReference type="InterPro" id="IPR002197">
    <property type="entry name" value="HTH_Fis"/>
</dbReference>
<dbReference type="InterPro" id="IPR027417">
    <property type="entry name" value="P-loop_NTPase"/>
</dbReference>
<dbReference type="InterPro" id="IPR003593">
    <property type="entry name" value="AAA+_ATPase"/>
</dbReference>
<dbReference type="InterPro" id="IPR000014">
    <property type="entry name" value="PAS"/>
</dbReference>
<dbReference type="Proteomes" id="UP000179266">
    <property type="component" value="Unassembled WGS sequence"/>
</dbReference>
<dbReference type="PROSITE" id="PS00675">
    <property type="entry name" value="SIGMA54_INTERACT_1"/>
    <property type="match status" value="1"/>
</dbReference>
<dbReference type="Gene3D" id="3.40.50.300">
    <property type="entry name" value="P-loop containing nucleotide triphosphate hydrolases"/>
    <property type="match status" value="1"/>
</dbReference>
<keyword evidence="4" id="KW-0067">ATP-binding</keyword>
<feature type="domain" description="PAS" evidence="10">
    <location>
        <begin position="42"/>
        <end position="112"/>
    </location>
</feature>
<keyword evidence="2" id="KW-0547">Nucleotide-binding</keyword>
<dbReference type="PROSITE" id="PS50113">
    <property type="entry name" value="PAC"/>
    <property type="match status" value="1"/>
</dbReference>
<dbReference type="InterPro" id="IPR035965">
    <property type="entry name" value="PAS-like_dom_sf"/>
</dbReference>
<dbReference type="Gene3D" id="3.30.450.20">
    <property type="entry name" value="PAS domain"/>
    <property type="match status" value="2"/>
</dbReference>
<keyword evidence="3" id="KW-0418">Kinase</keyword>
<name>A0A1F7RKW2_9BACT</name>
<evidence type="ECO:0000259" key="10">
    <source>
        <dbReference type="PROSITE" id="PS50112"/>
    </source>
</evidence>
<feature type="domain" description="PAS" evidence="10">
    <location>
        <begin position="177"/>
        <end position="237"/>
    </location>
</feature>
<dbReference type="AlphaFoldDB" id="A0A1F7RKW2"/>
<dbReference type="GO" id="GO:0016301">
    <property type="term" value="F:kinase activity"/>
    <property type="evidence" value="ECO:0007669"/>
    <property type="project" value="UniProtKB-KW"/>
</dbReference>
<dbReference type="SUPFAM" id="SSF52540">
    <property type="entry name" value="P-loop containing nucleoside triphosphate hydrolases"/>
    <property type="match status" value="1"/>
</dbReference>
<dbReference type="InterPro" id="IPR025662">
    <property type="entry name" value="Sigma_54_int_dom_ATP-bd_1"/>
</dbReference>
<dbReference type="InterPro" id="IPR009057">
    <property type="entry name" value="Homeodomain-like_sf"/>
</dbReference>
<evidence type="ECO:0000313" key="13">
    <source>
        <dbReference type="Proteomes" id="UP000179266"/>
    </source>
</evidence>
<dbReference type="PANTHER" id="PTHR32071">
    <property type="entry name" value="TRANSCRIPTIONAL REGULATORY PROTEIN"/>
    <property type="match status" value="1"/>
</dbReference>
<protein>
    <recommendedName>
        <fullName evidence="8">Sensor protein FixL</fullName>
    </recommendedName>
</protein>
<dbReference type="EMBL" id="MGDD01000337">
    <property type="protein sequence ID" value="OGL41960.1"/>
    <property type="molecule type" value="Genomic_DNA"/>
</dbReference>
<evidence type="ECO:0000313" key="12">
    <source>
        <dbReference type="EMBL" id="OGL41960.1"/>
    </source>
</evidence>
<feature type="domain" description="PAC" evidence="11">
    <location>
        <begin position="119"/>
        <end position="169"/>
    </location>
</feature>
<evidence type="ECO:0000256" key="7">
    <source>
        <dbReference type="ARBA" id="ARBA00059827"/>
    </source>
</evidence>
<feature type="domain" description="Sigma-54 factor interaction" evidence="9">
    <location>
        <begin position="306"/>
        <end position="535"/>
    </location>
</feature>
<dbReference type="Pfam" id="PF25601">
    <property type="entry name" value="AAA_lid_14"/>
    <property type="match status" value="1"/>
</dbReference>
<evidence type="ECO:0000259" key="9">
    <source>
        <dbReference type="PROSITE" id="PS50045"/>
    </source>
</evidence>
<accession>A0A1F7RKW2</accession>
<dbReference type="Pfam" id="PF02954">
    <property type="entry name" value="HTH_8"/>
    <property type="match status" value="1"/>
</dbReference>
<organism evidence="12 13">
    <name type="scientific">Candidatus Schekmanbacteria bacterium RBG_13_48_7</name>
    <dbReference type="NCBI Taxonomy" id="1817878"/>
    <lineage>
        <taxon>Bacteria</taxon>
        <taxon>Candidatus Schekmaniibacteriota</taxon>
    </lineage>
</organism>